<dbReference type="Proteomes" id="UP000294820">
    <property type="component" value="Chromosome 1"/>
</dbReference>
<dbReference type="AlphaFoldDB" id="A0A375AB67"/>
<proteinExistence type="predicted"/>
<organism evidence="1 2">
    <name type="scientific">Dickeya aquatica</name>
    <dbReference type="NCBI Taxonomy" id="1401087"/>
    <lineage>
        <taxon>Bacteria</taxon>
        <taxon>Pseudomonadati</taxon>
        <taxon>Pseudomonadota</taxon>
        <taxon>Gammaproteobacteria</taxon>
        <taxon>Enterobacterales</taxon>
        <taxon>Pectobacteriaceae</taxon>
        <taxon>Dickeya</taxon>
    </lineage>
</organism>
<dbReference type="EMBL" id="LT615367">
    <property type="protein sequence ID" value="SLM63290.1"/>
    <property type="molecule type" value="Genomic_DNA"/>
</dbReference>
<sequence length="66" mass="7293">MADASNNVLFFLFITANDGGATALPLLKIHHSGGFIRRLTIHDYDNSVININKVNVIWLLIISVIT</sequence>
<evidence type="ECO:0000313" key="2">
    <source>
        <dbReference type="Proteomes" id="UP000294820"/>
    </source>
</evidence>
<keyword evidence="2" id="KW-1185">Reference proteome</keyword>
<accession>A0A375AB67</accession>
<reference evidence="1 2" key="1">
    <citation type="submission" date="2016-09" db="EMBL/GenBank/DDBJ databases">
        <authorList>
            <person name="Reverchon S."/>
            <person name="Nasser W."/>
            <person name="Leonard S."/>
            <person name="Brochier C."/>
            <person name="Duprey A."/>
        </authorList>
    </citation>
    <scope>NUCLEOTIDE SEQUENCE [LARGE SCALE GENOMIC DNA]</scope>
    <source>
        <strain evidence="1 2">174/2</strain>
    </source>
</reference>
<protein>
    <submittedName>
        <fullName evidence="1">Uncharacterized protein</fullName>
    </submittedName>
</protein>
<dbReference type="KEGG" id="daq:DAQ1742_02402"/>
<name>A0A375AB67_9GAMM</name>
<dbReference type="RefSeq" id="WP_035341692.1">
    <property type="nucleotide sequence ID" value="NZ_LT615367.1"/>
</dbReference>
<gene>
    <name evidence="1" type="ORF">DAQ1742_02402</name>
</gene>
<evidence type="ECO:0000313" key="1">
    <source>
        <dbReference type="EMBL" id="SLM63290.1"/>
    </source>
</evidence>